<dbReference type="CDD" id="cd06225">
    <property type="entry name" value="HAMP"/>
    <property type="match status" value="1"/>
</dbReference>
<proteinExistence type="inferred from homology"/>
<dbReference type="Pfam" id="PF00672">
    <property type="entry name" value="HAMP"/>
    <property type="match status" value="1"/>
</dbReference>
<dbReference type="SMART" id="SM00304">
    <property type="entry name" value="HAMP"/>
    <property type="match status" value="1"/>
</dbReference>
<feature type="domain" description="HAMP" evidence="9">
    <location>
        <begin position="246"/>
        <end position="300"/>
    </location>
</feature>
<keyword evidence="11" id="KW-1185">Reference proteome</keyword>
<feature type="transmembrane region" description="Helical" evidence="7">
    <location>
        <begin position="43"/>
        <end position="62"/>
    </location>
</feature>
<name>A0ABY4CLJ7_9BACL</name>
<dbReference type="Pfam" id="PF00015">
    <property type="entry name" value="MCPsignal"/>
    <property type="match status" value="1"/>
</dbReference>
<keyword evidence="7" id="KW-1133">Transmembrane helix</keyword>
<evidence type="ECO:0000256" key="5">
    <source>
        <dbReference type="ARBA" id="ARBA00029447"/>
    </source>
</evidence>
<keyword evidence="7" id="KW-0812">Transmembrane</keyword>
<evidence type="ECO:0000256" key="7">
    <source>
        <dbReference type="SAM" id="Phobius"/>
    </source>
</evidence>
<evidence type="ECO:0000259" key="8">
    <source>
        <dbReference type="PROSITE" id="PS50111"/>
    </source>
</evidence>
<evidence type="ECO:0000256" key="1">
    <source>
        <dbReference type="ARBA" id="ARBA00004236"/>
    </source>
</evidence>
<dbReference type="PROSITE" id="PS50111">
    <property type="entry name" value="CHEMOTAXIS_TRANSDUC_2"/>
    <property type="match status" value="1"/>
</dbReference>
<evidence type="ECO:0000259" key="9">
    <source>
        <dbReference type="PROSITE" id="PS50885"/>
    </source>
</evidence>
<dbReference type="InterPro" id="IPR004089">
    <property type="entry name" value="MCPsignal_dom"/>
</dbReference>
<protein>
    <submittedName>
        <fullName evidence="10">Methyl-accepting chemotaxis protein</fullName>
    </submittedName>
</protein>
<evidence type="ECO:0000256" key="3">
    <source>
        <dbReference type="ARBA" id="ARBA00023136"/>
    </source>
</evidence>
<dbReference type="RefSeq" id="WP_347437861.1">
    <property type="nucleotide sequence ID" value="NZ_CP089291.1"/>
</dbReference>
<dbReference type="InterPro" id="IPR003660">
    <property type="entry name" value="HAMP_dom"/>
</dbReference>
<dbReference type="Gene3D" id="6.10.340.10">
    <property type="match status" value="1"/>
</dbReference>
<keyword evidence="4 6" id="KW-0807">Transducer</keyword>
<dbReference type="PROSITE" id="PS50885">
    <property type="entry name" value="HAMP"/>
    <property type="match status" value="1"/>
</dbReference>
<dbReference type="SMART" id="SM00283">
    <property type="entry name" value="MA"/>
    <property type="match status" value="1"/>
</dbReference>
<evidence type="ECO:0000256" key="6">
    <source>
        <dbReference type="PROSITE-ProRule" id="PRU00284"/>
    </source>
</evidence>
<dbReference type="PANTHER" id="PTHR32089:SF112">
    <property type="entry name" value="LYSOZYME-LIKE PROTEIN-RELATED"/>
    <property type="match status" value="1"/>
</dbReference>
<sequence length="605" mass="66897">MRFRLSASLQKIKKISLFSKDKRISNITKRKLSFRNLSLSKKLLTGFMAVNVLLIGIGMTSIQNIYTVQKNANEVIDNQFNSLNSLSTMSSEIHSLQESLLLSAQSNDSKSFKSIDQSITKIENQILNQLRISGSLIQNQNKELWDQFVSGLNDSFYSITNDFSNIEDSKMYAKDSTTHNAIQLTSIAKVNKSISELDTLMQIETKKADETKNISKALFRKTLIVTIGIIIFSLIISIALSLFIIRMIKKPINEVTNEMKNIANSNGNLTKRLEFNTNDEIGQLSLSFNGMMANIQGIIQLVAENTDQVASTSEQLSASTNQMIQVSEEISQATQEISAGAEQQLSSVNITSQSIFVVVDQISQLRQNTYEIHSSSAKAKESVEDGNQTIQNVANEMKSIVEYLEQLGQRIQSLNQHAKQIDSIVDIIREISSQSNLLALNATIEAARAGEHGLGFAVVADEVRKLSQQSNESALKIGQIIRKIQEDTKQTVENMHLVKSKVDTGLHAISISEKSFHTIHDAVKDVDHQIQNTLSGIETVNQGIAEISNSSNMVIAIAENSASNTQQVAASIQEQTSSISEIASSIQQLSNMAEVLKNVVNQFQY</sequence>
<accession>A0ABY4CLJ7</accession>
<dbReference type="SUPFAM" id="SSF58104">
    <property type="entry name" value="Methyl-accepting chemotaxis protein (MCP) signaling domain"/>
    <property type="match status" value="1"/>
</dbReference>
<feature type="transmembrane region" description="Helical" evidence="7">
    <location>
        <begin position="223"/>
        <end position="245"/>
    </location>
</feature>
<dbReference type="Gene3D" id="1.10.287.950">
    <property type="entry name" value="Methyl-accepting chemotaxis protein"/>
    <property type="match status" value="1"/>
</dbReference>
<comment type="similarity">
    <text evidence="5">Belongs to the methyl-accepting chemotaxis (MCP) protein family.</text>
</comment>
<keyword evidence="3 7" id="KW-0472">Membrane</keyword>
<organism evidence="10 11">
    <name type="scientific">Fodinisporobacter ferrooxydans</name>
    <dbReference type="NCBI Taxonomy" id="2901836"/>
    <lineage>
        <taxon>Bacteria</taxon>
        <taxon>Bacillati</taxon>
        <taxon>Bacillota</taxon>
        <taxon>Bacilli</taxon>
        <taxon>Bacillales</taxon>
        <taxon>Alicyclobacillaceae</taxon>
        <taxon>Fodinisporobacter</taxon>
    </lineage>
</organism>
<evidence type="ECO:0000313" key="11">
    <source>
        <dbReference type="Proteomes" id="UP000830167"/>
    </source>
</evidence>
<dbReference type="PANTHER" id="PTHR32089">
    <property type="entry name" value="METHYL-ACCEPTING CHEMOTAXIS PROTEIN MCPB"/>
    <property type="match status" value="1"/>
</dbReference>
<evidence type="ECO:0000256" key="4">
    <source>
        <dbReference type="ARBA" id="ARBA00023224"/>
    </source>
</evidence>
<gene>
    <name evidence="10" type="ORF">LSG31_02605</name>
</gene>
<reference evidence="10" key="1">
    <citation type="submission" date="2021-12" db="EMBL/GenBank/DDBJ databases">
        <title>Alicyclobacillaceae gen. nov., sp. nov., isolated from chalcocite enrichment system.</title>
        <authorList>
            <person name="Jiang Z."/>
        </authorList>
    </citation>
    <scope>NUCLEOTIDE SEQUENCE</scope>
    <source>
        <strain evidence="10">MYW30-H2</strain>
    </source>
</reference>
<evidence type="ECO:0000313" key="10">
    <source>
        <dbReference type="EMBL" id="UOF91169.1"/>
    </source>
</evidence>
<keyword evidence="2" id="KW-1003">Cell membrane</keyword>
<comment type="subcellular location">
    <subcellularLocation>
        <location evidence="1">Cell membrane</location>
    </subcellularLocation>
</comment>
<feature type="domain" description="Methyl-accepting transducer" evidence="8">
    <location>
        <begin position="319"/>
        <end position="569"/>
    </location>
</feature>
<dbReference type="EMBL" id="CP089291">
    <property type="protein sequence ID" value="UOF91169.1"/>
    <property type="molecule type" value="Genomic_DNA"/>
</dbReference>
<dbReference type="Proteomes" id="UP000830167">
    <property type="component" value="Chromosome"/>
</dbReference>
<evidence type="ECO:0000256" key="2">
    <source>
        <dbReference type="ARBA" id="ARBA00022475"/>
    </source>
</evidence>